<organism evidence="8 9">
    <name type="scientific">Pseudovirgaria hyperparasitica</name>
    <dbReference type="NCBI Taxonomy" id="470096"/>
    <lineage>
        <taxon>Eukaryota</taxon>
        <taxon>Fungi</taxon>
        <taxon>Dikarya</taxon>
        <taxon>Ascomycota</taxon>
        <taxon>Pezizomycotina</taxon>
        <taxon>Dothideomycetes</taxon>
        <taxon>Dothideomycetes incertae sedis</taxon>
        <taxon>Acrospermales</taxon>
        <taxon>Acrospermaceae</taxon>
        <taxon>Pseudovirgaria</taxon>
    </lineage>
</organism>
<evidence type="ECO:0000313" key="9">
    <source>
        <dbReference type="Proteomes" id="UP000799437"/>
    </source>
</evidence>
<feature type="transmembrane region" description="Helical" evidence="6">
    <location>
        <begin position="208"/>
        <end position="231"/>
    </location>
</feature>
<evidence type="ECO:0000256" key="3">
    <source>
        <dbReference type="ARBA" id="ARBA00022989"/>
    </source>
</evidence>
<dbReference type="AlphaFoldDB" id="A0A6A6WI24"/>
<reference evidence="8" key="1">
    <citation type="journal article" date="2020" name="Stud. Mycol.">
        <title>101 Dothideomycetes genomes: a test case for predicting lifestyles and emergence of pathogens.</title>
        <authorList>
            <person name="Haridas S."/>
            <person name="Albert R."/>
            <person name="Binder M."/>
            <person name="Bloem J."/>
            <person name="Labutti K."/>
            <person name="Salamov A."/>
            <person name="Andreopoulos B."/>
            <person name="Baker S."/>
            <person name="Barry K."/>
            <person name="Bills G."/>
            <person name="Bluhm B."/>
            <person name="Cannon C."/>
            <person name="Castanera R."/>
            <person name="Culley D."/>
            <person name="Daum C."/>
            <person name="Ezra D."/>
            <person name="Gonzalez J."/>
            <person name="Henrissat B."/>
            <person name="Kuo A."/>
            <person name="Liang C."/>
            <person name="Lipzen A."/>
            <person name="Lutzoni F."/>
            <person name="Magnuson J."/>
            <person name="Mondo S."/>
            <person name="Nolan M."/>
            <person name="Ohm R."/>
            <person name="Pangilinan J."/>
            <person name="Park H.-J."/>
            <person name="Ramirez L."/>
            <person name="Alfaro M."/>
            <person name="Sun H."/>
            <person name="Tritt A."/>
            <person name="Yoshinaga Y."/>
            <person name="Zwiers L.-H."/>
            <person name="Turgeon B."/>
            <person name="Goodwin S."/>
            <person name="Spatafora J."/>
            <person name="Crous P."/>
            <person name="Grigoriev I."/>
        </authorList>
    </citation>
    <scope>NUCLEOTIDE SEQUENCE</scope>
    <source>
        <strain evidence="8">CBS 121739</strain>
    </source>
</reference>
<sequence length="326" mass="34264">MISLALSVILFSAPLAWAQDAFSKPDTNTRDFDATLSVDQGTTAEVDWILTTENANTEYYTTDPDNSADLFNDKGEISVWLTSFKDQDNDNGYWKCLAPHLNTASGGTLQWNVYLSNDDIDNHNGQFVYRLKPPVADVNVRFNNSLIEAPSRGFYILKQVAAASSSAGIPGATQSPTAQSSSATSPTPSAHTGSTLQGSQSSSISTGAIAGAAVGCVAAVGALAAGVFFYLRRRCSAKKRAALANNMSGGYMNGEHGAPPVYTGGVAGMSEHGGYATASADQAYYPMKNQGTYEYTGPAEMSGVERGPVELGHDGQQRKAAAAELA</sequence>
<keyword evidence="4 6" id="KW-0472">Membrane</keyword>
<name>A0A6A6WI24_9PEZI</name>
<evidence type="ECO:0000256" key="1">
    <source>
        <dbReference type="ARBA" id="ARBA00004167"/>
    </source>
</evidence>
<evidence type="ECO:0000313" key="8">
    <source>
        <dbReference type="EMBL" id="KAF2762463.1"/>
    </source>
</evidence>
<dbReference type="OrthoDB" id="3795862at2759"/>
<dbReference type="InterPro" id="IPR051694">
    <property type="entry name" value="Immunoregulatory_rcpt-like"/>
</dbReference>
<feature type="compositionally biased region" description="Basic and acidic residues" evidence="5">
    <location>
        <begin position="307"/>
        <end position="317"/>
    </location>
</feature>
<dbReference type="PANTHER" id="PTHR15549">
    <property type="entry name" value="PAIRED IMMUNOGLOBULIN-LIKE TYPE 2 RECEPTOR"/>
    <property type="match status" value="1"/>
</dbReference>
<dbReference type="EMBL" id="ML996565">
    <property type="protein sequence ID" value="KAF2762463.1"/>
    <property type="molecule type" value="Genomic_DNA"/>
</dbReference>
<dbReference type="RefSeq" id="XP_033604914.1">
    <property type="nucleotide sequence ID" value="XM_033745065.1"/>
</dbReference>
<evidence type="ECO:0000256" key="7">
    <source>
        <dbReference type="SAM" id="SignalP"/>
    </source>
</evidence>
<keyword evidence="7" id="KW-0732">Signal</keyword>
<dbReference type="GO" id="GO:0071944">
    <property type="term" value="C:cell periphery"/>
    <property type="evidence" value="ECO:0007669"/>
    <property type="project" value="UniProtKB-ARBA"/>
</dbReference>
<feature type="region of interest" description="Disordered" evidence="5">
    <location>
        <begin position="168"/>
        <end position="200"/>
    </location>
</feature>
<feature type="chain" id="PRO_5025526550" description="Mid2 domain-containing protein" evidence="7">
    <location>
        <begin position="19"/>
        <end position="326"/>
    </location>
</feature>
<protein>
    <recommendedName>
        <fullName evidence="10">Mid2 domain-containing protein</fullName>
    </recommendedName>
</protein>
<comment type="subcellular location">
    <subcellularLocation>
        <location evidence="1">Membrane</location>
        <topology evidence="1">Single-pass membrane protein</topology>
    </subcellularLocation>
</comment>
<gene>
    <name evidence="8" type="ORF">EJ05DRAFT_481397</name>
</gene>
<feature type="region of interest" description="Disordered" evidence="5">
    <location>
        <begin position="307"/>
        <end position="326"/>
    </location>
</feature>
<accession>A0A6A6WI24</accession>
<evidence type="ECO:0000256" key="5">
    <source>
        <dbReference type="SAM" id="MobiDB-lite"/>
    </source>
</evidence>
<evidence type="ECO:0000256" key="6">
    <source>
        <dbReference type="SAM" id="Phobius"/>
    </source>
</evidence>
<dbReference type="Proteomes" id="UP000799437">
    <property type="component" value="Unassembled WGS sequence"/>
</dbReference>
<proteinExistence type="predicted"/>
<dbReference type="GeneID" id="54486119"/>
<keyword evidence="3 6" id="KW-1133">Transmembrane helix</keyword>
<keyword evidence="2 6" id="KW-0812">Transmembrane</keyword>
<keyword evidence="9" id="KW-1185">Reference proteome</keyword>
<evidence type="ECO:0008006" key="10">
    <source>
        <dbReference type="Google" id="ProtNLM"/>
    </source>
</evidence>
<dbReference type="GO" id="GO:0016020">
    <property type="term" value="C:membrane"/>
    <property type="evidence" value="ECO:0007669"/>
    <property type="project" value="UniProtKB-SubCell"/>
</dbReference>
<feature type="signal peptide" evidence="7">
    <location>
        <begin position="1"/>
        <end position="18"/>
    </location>
</feature>
<evidence type="ECO:0000256" key="4">
    <source>
        <dbReference type="ARBA" id="ARBA00023136"/>
    </source>
</evidence>
<evidence type="ECO:0000256" key="2">
    <source>
        <dbReference type="ARBA" id="ARBA00022692"/>
    </source>
</evidence>